<dbReference type="GO" id="GO:0015105">
    <property type="term" value="F:arsenite transmembrane transporter activity"/>
    <property type="evidence" value="ECO:0007669"/>
    <property type="project" value="TreeGrafter"/>
</dbReference>
<dbReference type="NCBIfam" id="TIGR00832">
    <property type="entry name" value="acr3"/>
    <property type="match status" value="1"/>
</dbReference>
<dbReference type="InterPro" id="IPR004706">
    <property type="entry name" value="Arsenical-R_Acr3"/>
</dbReference>
<evidence type="ECO:0000256" key="2">
    <source>
        <dbReference type="ARBA" id="ARBA00010110"/>
    </source>
</evidence>
<dbReference type="InterPro" id="IPR038770">
    <property type="entry name" value="Na+/solute_symporter_sf"/>
</dbReference>
<evidence type="ECO:0000256" key="5">
    <source>
        <dbReference type="ARBA" id="ARBA00022692"/>
    </source>
</evidence>
<comment type="caution">
    <text evidence="10">The sequence shown here is derived from an EMBL/GenBank/DDBJ whole genome shotgun (WGS) entry which is preliminary data.</text>
</comment>
<dbReference type="GO" id="GO:0015297">
    <property type="term" value="F:antiporter activity"/>
    <property type="evidence" value="ECO:0007669"/>
    <property type="project" value="UniProtKB-UniRule"/>
</dbReference>
<feature type="transmembrane region" description="Helical" evidence="9">
    <location>
        <begin position="223"/>
        <end position="241"/>
    </location>
</feature>
<keyword evidence="4 8" id="KW-1003">Cell membrane</keyword>
<keyword evidence="3 8" id="KW-0813">Transport</keyword>
<accession>A0A9R1CW40</accession>
<evidence type="ECO:0000256" key="3">
    <source>
        <dbReference type="ARBA" id="ARBA00022448"/>
    </source>
</evidence>
<evidence type="ECO:0000256" key="6">
    <source>
        <dbReference type="ARBA" id="ARBA00022989"/>
    </source>
</evidence>
<evidence type="ECO:0000256" key="8">
    <source>
        <dbReference type="PIRNR" id="PIRNR005508"/>
    </source>
</evidence>
<dbReference type="FunFam" id="1.20.1530.20:FF:000020">
    <property type="entry name" value="Arsenical-resistance membrane protein"/>
    <property type="match status" value="1"/>
</dbReference>
<name>A0A9R1CW40_9BACT</name>
<evidence type="ECO:0000256" key="4">
    <source>
        <dbReference type="ARBA" id="ARBA00022475"/>
    </source>
</evidence>
<organism evidence="10 11">
    <name type="scientific">Prevotella lacticifex</name>
    <dbReference type="NCBI Taxonomy" id="2854755"/>
    <lineage>
        <taxon>Bacteria</taxon>
        <taxon>Pseudomonadati</taxon>
        <taxon>Bacteroidota</taxon>
        <taxon>Bacteroidia</taxon>
        <taxon>Bacteroidales</taxon>
        <taxon>Prevotellaceae</taxon>
        <taxon>Prevotella</taxon>
    </lineage>
</organism>
<dbReference type="Proteomes" id="UP000825483">
    <property type="component" value="Unassembled WGS sequence"/>
</dbReference>
<feature type="transmembrane region" description="Helical" evidence="9">
    <location>
        <begin position="119"/>
        <end position="141"/>
    </location>
</feature>
<feature type="transmembrane region" description="Helical" evidence="9">
    <location>
        <begin position="184"/>
        <end position="202"/>
    </location>
</feature>
<keyword evidence="5 8" id="KW-0812">Transmembrane</keyword>
<evidence type="ECO:0000313" key="11">
    <source>
        <dbReference type="Proteomes" id="UP000825483"/>
    </source>
</evidence>
<dbReference type="GO" id="GO:0005886">
    <property type="term" value="C:plasma membrane"/>
    <property type="evidence" value="ECO:0007669"/>
    <property type="project" value="UniProtKB-SubCell"/>
</dbReference>
<dbReference type="Pfam" id="PF01758">
    <property type="entry name" value="SBF"/>
    <property type="match status" value="1"/>
</dbReference>
<feature type="transmembrane region" description="Helical" evidence="9">
    <location>
        <begin position="43"/>
        <end position="59"/>
    </location>
</feature>
<feature type="transmembrane region" description="Helical" evidence="9">
    <location>
        <begin position="253"/>
        <end position="275"/>
    </location>
</feature>
<keyword evidence="11" id="KW-1185">Reference proteome</keyword>
<dbReference type="PIRSF" id="PIRSF005508">
    <property type="entry name" value="Acr3"/>
    <property type="match status" value="1"/>
</dbReference>
<feature type="transmembrane region" description="Helical" evidence="9">
    <location>
        <begin position="12"/>
        <end position="31"/>
    </location>
</feature>
<dbReference type="GO" id="GO:0015104">
    <property type="term" value="F:antimonite transmembrane transporter activity"/>
    <property type="evidence" value="ECO:0007669"/>
    <property type="project" value="TreeGrafter"/>
</dbReference>
<reference evidence="10" key="1">
    <citation type="journal article" date="2022" name="Int. J. Syst. Evol. Microbiol.">
        <title>Prevotella lacticifex sp. nov., isolated from the rumen of cows.</title>
        <authorList>
            <person name="Shinkai T."/>
            <person name="Ikeyama N."/>
            <person name="Kumagai M."/>
            <person name="Ohmori H."/>
            <person name="Sakamoto M."/>
            <person name="Ohkuma M."/>
            <person name="Mitsumori M."/>
        </authorList>
    </citation>
    <scope>NUCLEOTIDE SEQUENCE</scope>
    <source>
        <strain evidence="10">R5076</strain>
    </source>
</reference>
<feature type="transmembrane region" description="Helical" evidence="9">
    <location>
        <begin position="287"/>
        <end position="308"/>
    </location>
</feature>
<feature type="transmembrane region" description="Helical" evidence="9">
    <location>
        <begin position="153"/>
        <end position="172"/>
    </location>
</feature>
<evidence type="ECO:0000256" key="1">
    <source>
        <dbReference type="ARBA" id="ARBA00004651"/>
    </source>
</evidence>
<dbReference type="InterPro" id="IPR002657">
    <property type="entry name" value="BilAc:Na_symport/Acr3"/>
</dbReference>
<comment type="similarity">
    <text evidence="2 8">Belongs to the arsenical resistance-3 (ACR3) (TC 2.A.59) family.</text>
</comment>
<sequence>MEERKIGFFDKYLTLWVLLCIVVGIAVGKFLPAIPQALSRFEYAHVSIPVAILIWVMIYPMMMKVDFQSVKNVAKHPKGLVVTCVVNWLVKPFTMFAIAWFFLFVVFQRWIPATLAHEYLAGAVLLGAAPCTAMVFIWSYLSNGNPAYTLVQVAVNDLIILVAFAPIVALLLGVSGVEIPYDTLLLSVVLFVVLPLIAGIITRTMVIKRKGKEYFEQVFVHKFDRYTTAGLLLTLVILFSFQGETILRNPLHIVLIAVPLILQTYLIFAVAYVWAKAWHLPYDIAAPAGMIGASNFFELAVAVAISLFGLQSGAALATTVGVLTEVPIMLSLVRIAKATRNRFPRG</sequence>
<dbReference type="PANTHER" id="PTHR43057">
    <property type="entry name" value="ARSENITE EFFLUX TRANSPORTER"/>
    <property type="match status" value="1"/>
</dbReference>
<dbReference type="EMBL" id="BPUB01000001">
    <property type="protein sequence ID" value="GJG58597.1"/>
    <property type="molecule type" value="Genomic_DNA"/>
</dbReference>
<keyword evidence="6 8" id="KW-1133">Transmembrane helix</keyword>
<gene>
    <name evidence="10" type="ORF">PRLR5076_14480</name>
</gene>
<dbReference type="RefSeq" id="WP_223926157.1">
    <property type="nucleotide sequence ID" value="NZ_BPTU01000001.1"/>
</dbReference>
<dbReference type="Gene3D" id="1.20.1530.20">
    <property type="match status" value="1"/>
</dbReference>
<keyword evidence="7 8" id="KW-0472">Membrane</keyword>
<protein>
    <submittedName>
        <fullName evidence="10">Arsenical-resistance protein</fullName>
    </submittedName>
</protein>
<dbReference type="GeneID" id="72467366"/>
<dbReference type="PANTHER" id="PTHR43057:SF1">
    <property type="entry name" value="ARSENICAL-RESISTANCE PROTEIN 3"/>
    <property type="match status" value="1"/>
</dbReference>
<evidence type="ECO:0000256" key="9">
    <source>
        <dbReference type="SAM" id="Phobius"/>
    </source>
</evidence>
<evidence type="ECO:0000256" key="7">
    <source>
        <dbReference type="ARBA" id="ARBA00023136"/>
    </source>
</evidence>
<dbReference type="AlphaFoldDB" id="A0A9R1CW40"/>
<evidence type="ECO:0000313" key="10">
    <source>
        <dbReference type="EMBL" id="GJG58597.1"/>
    </source>
</evidence>
<comment type="subcellular location">
    <subcellularLocation>
        <location evidence="1 8">Cell membrane</location>
        <topology evidence="1 8">Multi-pass membrane protein</topology>
    </subcellularLocation>
</comment>
<feature type="transmembrane region" description="Helical" evidence="9">
    <location>
        <begin position="314"/>
        <end position="336"/>
    </location>
</feature>
<feature type="transmembrane region" description="Helical" evidence="9">
    <location>
        <begin position="80"/>
        <end position="107"/>
    </location>
</feature>
<proteinExistence type="inferred from homology"/>